<feature type="transmembrane region" description="Helical" evidence="1">
    <location>
        <begin position="39"/>
        <end position="59"/>
    </location>
</feature>
<organism evidence="2 3">
    <name type="scientific">Tenacibaculum polynesiense</name>
    <dbReference type="NCBI Taxonomy" id="3137857"/>
    <lineage>
        <taxon>Bacteria</taxon>
        <taxon>Pseudomonadati</taxon>
        <taxon>Bacteroidota</taxon>
        <taxon>Flavobacteriia</taxon>
        <taxon>Flavobacteriales</taxon>
        <taxon>Flavobacteriaceae</taxon>
        <taxon>Tenacibaculum</taxon>
    </lineage>
</organism>
<keyword evidence="1" id="KW-0812">Transmembrane</keyword>
<evidence type="ECO:0000313" key="2">
    <source>
        <dbReference type="EMBL" id="CAL2102794.1"/>
    </source>
</evidence>
<feature type="transmembrane region" description="Helical" evidence="1">
    <location>
        <begin position="80"/>
        <end position="97"/>
    </location>
</feature>
<sequence length="200" mass="22746">MNWQKLISTVLHPIVMPTIGLLLFLLISDLRLNQEQKLVIFSIVFIATYIIPLLLLILLKGFGLIKSYQVSTINERKIPLFLMTVLFFSLGKMLMGLPMIRDFALLFYGTMISLIIVYFLFLFKIKSSLHLLSMGASISFFLLIDAFNQRSIIFSIVVLLFVLSGILGRARLDLKAHTVPEIYIGFFLGFIGQVIAFSFL</sequence>
<gene>
    <name evidence="2" type="ORF">T190423A01A_20545</name>
</gene>
<dbReference type="RefSeq" id="WP_348716510.1">
    <property type="nucleotide sequence ID" value="NZ_CAXJIO010000011.1"/>
</dbReference>
<keyword evidence="1" id="KW-0472">Membrane</keyword>
<keyword evidence="3" id="KW-1185">Reference proteome</keyword>
<feature type="transmembrane region" description="Helical" evidence="1">
    <location>
        <begin position="103"/>
        <end position="122"/>
    </location>
</feature>
<feature type="transmembrane region" description="Helical" evidence="1">
    <location>
        <begin position="7"/>
        <end position="27"/>
    </location>
</feature>
<evidence type="ECO:0000256" key="1">
    <source>
        <dbReference type="SAM" id="Phobius"/>
    </source>
</evidence>
<name>A0ABP1EWL5_9FLAO</name>
<accession>A0ABP1EWL5</accession>
<dbReference type="Proteomes" id="UP001497527">
    <property type="component" value="Unassembled WGS sequence"/>
</dbReference>
<protein>
    <recommendedName>
        <fullName evidence="4">PAP2 superfamily protein</fullName>
    </recommendedName>
</protein>
<keyword evidence="1" id="KW-1133">Transmembrane helix</keyword>
<dbReference type="EMBL" id="CAXJIO010000011">
    <property type="protein sequence ID" value="CAL2102794.1"/>
    <property type="molecule type" value="Genomic_DNA"/>
</dbReference>
<reference evidence="2 3" key="1">
    <citation type="submission" date="2024-05" db="EMBL/GenBank/DDBJ databases">
        <authorList>
            <person name="Duchaud E."/>
        </authorList>
    </citation>
    <scope>NUCLEOTIDE SEQUENCE [LARGE SCALE GENOMIC DNA]</scope>
    <source>
        <strain evidence="2">Ena-SAMPLE-TAB-13-05-2024-13:56:06:370-140308</strain>
    </source>
</reference>
<feature type="transmembrane region" description="Helical" evidence="1">
    <location>
        <begin position="129"/>
        <end position="146"/>
    </location>
</feature>
<evidence type="ECO:0008006" key="4">
    <source>
        <dbReference type="Google" id="ProtNLM"/>
    </source>
</evidence>
<evidence type="ECO:0000313" key="3">
    <source>
        <dbReference type="Proteomes" id="UP001497527"/>
    </source>
</evidence>
<feature type="transmembrane region" description="Helical" evidence="1">
    <location>
        <begin position="152"/>
        <end position="170"/>
    </location>
</feature>
<proteinExistence type="predicted"/>
<feature type="transmembrane region" description="Helical" evidence="1">
    <location>
        <begin position="182"/>
        <end position="199"/>
    </location>
</feature>
<comment type="caution">
    <text evidence="2">The sequence shown here is derived from an EMBL/GenBank/DDBJ whole genome shotgun (WGS) entry which is preliminary data.</text>
</comment>